<dbReference type="Proteomes" id="UP000515152">
    <property type="component" value="Chromosome 17"/>
</dbReference>
<reference evidence="4" key="1">
    <citation type="submission" date="2025-08" db="UniProtKB">
        <authorList>
            <consortium name="RefSeq"/>
        </authorList>
    </citation>
    <scope>IDENTIFICATION</scope>
</reference>
<sequence>MALLFMSQAVLLFKATAEQVRWPEHVLCNSPNFQLSYVSCDPFQDVGLTLNPCPDLHSVQVNSSLSLVLNHSIEELYLSLDLIHGDQKPIHYDDSLCLSHLPRFTFCGRRKGELVNHDWPLKIKAIRYIKGQFNAEIRLVNQDGHQIACANVSLNKG</sequence>
<dbReference type="InterPro" id="IPR039945">
    <property type="entry name" value="LY86"/>
</dbReference>
<evidence type="ECO:0000313" key="4">
    <source>
        <dbReference type="RefSeq" id="XP_031439947.1"/>
    </source>
</evidence>
<dbReference type="Gene3D" id="2.60.40.770">
    <property type="match status" value="1"/>
</dbReference>
<dbReference type="OrthoDB" id="9889383at2759"/>
<name>A0A6P8GWX5_CLUHA</name>
<accession>A0A6P8GWX5</accession>
<dbReference type="InterPro" id="IPR014756">
    <property type="entry name" value="Ig_E-set"/>
</dbReference>
<keyword evidence="3" id="KW-1185">Reference proteome</keyword>
<dbReference type="GO" id="GO:0045087">
    <property type="term" value="P:innate immune response"/>
    <property type="evidence" value="ECO:0007669"/>
    <property type="project" value="Ensembl"/>
</dbReference>
<dbReference type="PANTHER" id="PTHR20838">
    <property type="entry name" value="LYMPHOCYTE ANTIGEN 86"/>
    <property type="match status" value="1"/>
</dbReference>
<organism evidence="3 4">
    <name type="scientific">Clupea harengus</name>
    <name type="common">Atlantic herring</name>
    <dbReference type="NCBI Taxonomy" id="7950"/>
    <lineage>
        <taxon>Eukaryota</taxon>
        <taxon>Metazoa</taxon>
        <taxon>Chordata</taxon>
        <taxon>Craniata</taxon>
        <taxon>Vertebrata</taxon>
        <taxon>Euteleostomi</taxon>
        <taxon>Actinopterygii</taxon>
        <taxon>Neopterygii</taxon>
        <taxon>Teleostei</taxon>
        <taxon>Clupei</taxon>
        <taxon>Clupeiformes</taxon>
        <taxon>Clupeoidei</taxon>
        <taxon>Clupeidae</taxon>
        <taxon>Clupea</taxon>
    </lineage>
</organism>
<proteinExistence type="predicted"/>
<feature type="chain" id="PRO_5028425750" evidence="1">
    <location>
        <begin position="18"/>
        <end position="157"/>
    </location>
</feature>
<dbReference type="Pfam" id="PF02221">
    <property type="entry name" value="E1_DerP2_DerF2"/>
    <property type="match status" value="1"/>
</dbReference>
<protein>
    <submittedName>
        <fullName evidence="4">Lymphocyte antigen 86</fullName>
    </submittedName>
</protein>
<dbReference type="SUPFAM" id="SSF81296">
    <property type="entry name" value="E set domains"/>
    <property type="match status" value="1"/>
</dbReference>
<dbReference type="GO" id="GO:0031666">
    <property type="term" value="P:positive regulation of lipopolysaccharide-mediated signaling pathway"/>
    <property type="evidence" value="ECO:0007669"/>
    <property type="project" value="TreeGrafter"/>
</dbReference>
<dbReference type="CTD" id="9450"/>
<dbReference type="PANTHER" id="PTHR20838:SF0">
    <property type="entry name" value="LYMPHOCYTE ANTIGEN 86"/>
    <property type="match status" value="1"/>
</dbReference>
<evidence type="ECO:0000259" key="2">
    <source>
        <dbReference type="SMART" id="SM00737"/>
    </source>
</evidence>
<feature type="domain" description="MD-2-related lipid-recognition" evidence="2">
    <location>
        <begin position="37"/>
        <end position="154"/>
    </location>
</feature>
<gene>
    <name evidence="4" type="primary">ly86</name>
</gene>
<dbReference type="SMART" id="SM00737">
    <property type="entry name" value="ML"/>
    <property type="match status" value="1"/>
</dbReference>
<evidence type="ECO:0000256" key="1">
    <source>
        <dbReference type="SAM" id="SignalP"/>
    </source>
</evidence>
<dbReference type="GeneID" id="116224421"/>
<dbReference type="AlphaFoldDB" id="A0A6P8GWX5"/>
<feature type="signal peptide" evidence="1">
    <location>
        <begin position="1"/>
        <end position="17"/>
    </location>
</feature>
<dbReference type="KEGG" id="char:116224421"/>
<dbReference type="InterPro" id="IPR003172">
    <property type="entry name" value="ML_dom"/>
</dbReference>
<dbReference type="GO" id="GO:0007399">
    <property type="term" value="P:nervous system development"/>
    <property type="evidence" value="ECO:0007669"/>
    <property type="project" value="UniProtKB-ARBA"/>
</dbReference>
<dbReference type="RefSeq" id="XP_031439947.1">
    <property type="nucleotide sequence ID" value="XM_031584087.2"/>
</dbReference>
<dbReference type="GO" id="GO:0051607">
    <property type="term" value="P:defense response to virus"/>
    <property type="evidence" value="ECO:0007669"/>
    <property type="project" value="Ensembl"/>
</dbReference>
<keyword evidence="1" id="KW-0732">Signal</keyword>
<evidence type="ECO:0000313" key="3">
    <source>
        <dbReference type="Proteomes" id="UP000515152"/>
    </source>
</evidence>